<proteinExistence type="predicted"/>
<sequence length="61" mass="7294">DEKRSNTLSKLLSEINNVLHKSVRERIKNALYDFHIIAQNLPLADIQQLFEPAYDWSRERR</sequence>
<gene>
    <name evidence="1" type="ORF">ACFQMK_12000</name>
</gene>
<organism evidence="1 2">
    <name type="scientific">Halorubrum yunnanense</name>
    <dbReference type="NCBI Taxonomy" id="1526162"/>
    <lineage>
        <taxon>Archaea</taxon>
        <taxon>Methanobacteriati</taxon>
        <taxon>Methanobacteriota</taxon>
        <taxon>Stenosarchaea group</taxon>
        <taxon>Halobacteria</taxon>
        <taxon>Halobacteriales</taxon>
        <taxon>Haloferacaceae</taxon>
        <taxon>Halorubrum</taxon>
    </lineage>
</organism>
<dbReference type="Proteomes" id="UP001596390">
    <property type="component" value="Unassembled WGS sequence"/>
</dbReference>
<feature type="non-terminal residue" evidence="1">
    <location>
        <position position="1"/>
    </location>
</feature>
<name>A0ABD5YEA6_9EURY</name>
<dbReference type="EMBL" id="JBHSZZ010000051">
    <property type="protein sequence ID" value="MFC7187595.1"/>
    <property type="molecule type" value="Genomic_DNA"/>
</dbReference>
<evidence type="ECO:0000313" key="1">
    <source>
        <dbReference type="EMBL" id="MFC7187595.1"/>
    </source>
</evidence>
<protein>
    <submittedName>
        <fullName evidence="1">Uncharacterized protein</fullName>
    </submittedName>
</protein>
<comment type="caution">
    <text evidence="1">The sequence shown here is derived from an EMBL/GenBank/DDBJ whole genome shotgun (WGS) entry which is preliminary data.</text>
</comment>
<accession>A0ABD5YEA6</accession>
<evidence type="ECO:0000313" key="2">
    <source>
        <dbReference type="Proteomes" id="UP001596390"/>
    </source>
</evidence>
<keyword evidence="2" id="KW-1185">Reference proteome</keyword>
<dbReference type="AlphaFoldDB" id="A0ABD5YEA6"/>
<reference evidence="1 2" key="1">
    <citation type="journal article" date="2019" name="Int. J. Syst. Evol. Microbiol.">
        <title>The Global Catalogue of Microorganisms (GCM) 10K type strain sequencing project: providing services to taxonomists for standard genome sequencing and annotation.</title>
        <authorList>
            <consortium name="The Broad Institute Genomics Platform"/>
            <consortium name="The Broad Institute Genome Sequencing Center for Infectious Disease"/>
            <person name="Wu L."/>
            <person name="Ma J."/>
        </authorList>
    </citation>
    <scope>NUCLEOTIDE SEQUENCE [LARGE SCALE GENOMIC DNA]</scope>
    <source>
        <strain evidence="1 2">Q85</strain>
    </source>
</reference>